<keyword evidence="1" id="KW-1133">Transmembrane helix</keyword>
<reference evidence="2" key="1">
    <citation type="submission" date="2021-01" db="EMBL/GenBank/DDBJ databases">
        <authorList>
            <person name="Corre E."/>
            <person name="Pelletier E."/>
            <person name="Niang G."/>
            <person name="Scheremetjew M."/>
            <person name="Finn R."/>
            <person name="Kale V."/>
            <person name="Holt S."/>
            <person name="Cochrane G."/>
            <person name="Meng A."/>
            <person name="Brown T."/>
            <person name="Cohen L."/>
        </authorList>
    </citation>
    <scope>NUCLEOTIDE SEQUENCE</scope>
    <source>
        <strain evidence="2">CCCM811</strain>
    </source>
</reference>
<evidence type="ECO:0000313" key="2">
    <source>
        <dbReference type="EMBL" id="CAE0669121.1"/>
    </source>
</evidence>
<organism evidence="2">
    <name type="scientific">Lotharella globosa</name>
    <dbReference type="NCBI Taxonomy" id="91324"/>
    <lineage>
        <taxon>Eukaryota</taxon>
        <taxon>Sar</taxon>
        <taxon>Rhizaria</taxon>
        <taxon>Cercozoa</taxon>
        <taxon>Chlorarachniophyceae</taxon>
        <taxon>Lotharella</taxon>
    </lineage>
</organism>
<gene>
    <name evidence="2" type="ORF">LGLO00237_LOCUS20748</name>
</gene>
<accession>A0A7S3Z1V4</accession>
<keyword evidence="1" id="KW-0812">Transmembrane</keyword>
<dbReference type="AlphaFoldDB" id="A0A7S3Z1V4"/>
<dbReference type="EMBL" id="HBIV01029016">
    <property type="protein sequence ID" value="CAE0669121.1"/>
    <property type="molecule type" value="Transcribed_RNA"/>
</dbReference>
<feature type="transmembrane region" description="Helical" evidence="1">
    <location>
        <begin position="83"/>
        <end position="108"/>
    </location>
</feature>
<evidence type="ECO:0000256" key="1">
    <source>
        <dbReference type="SAM" id="Phobius"/>
    </source>
</evidence>
<keyword evidence="1" id="KW-0472">Membrane</keyword>
<protein>
    <submittedName>
        <fullName evidence="2">Uncharacterized protein</fullName>
    </submittedName>
</protein>
<name>A0A7S3Z1V4_9EUKA</name>
<proteinExistence type="predicted"/>
<sequence>MDSQPQKSARVIFLAARKVKRSFTALLFVSRIAAAMHCSRTPGTDIHSRIVDSILKKTQAEVKNVRIKTGIKTGPAVCWSYPLWVWAVSAVAVVVAVAVAGLAAARAGRRAASAMRRR</sequence>